<dbReference type="GO" id="GO:0003690">
    <property type="term" value="F:double-stranded DNA binding"/>
    <property type="evidence" value="ECO:0007669"/>
    <property type="project" value="UniProtKB-ARBA"/>
</dbReference>
<comment type="function">
    <text evidence="15">Involved in base excision repair of DNA damaged by oxidation or by mutagenic agents. Acts as a DNA glycosylase that recognizes and removes damaged bases. Has a preference for oxidized purines, such as 7,8-dihydro-8-oxoguanine (8-oxoG). Has AP (apurinic/apyrimidinic) lyase activity and introduces nicks in the DNA strand. Cleaves the DNA backbone by beta-delta elimination to generate a single-strand break at the site of the removed base with both 3'- and 5'-phosphates.</text>
</comment>
<keyword evidence="20" id="KW-1185">Reference proteome</keyword>
<name>K9EU26_9LACT</name>
<dbReference type="InterPro" id="IPR035937">
    <property type="entry name" value="FPG_N"/>
</dbReference>
<comment type="cofactor">
    <cofactor evidence="16">
        <name>Zn(2+)</name>
        <dbReference type="ChEBI" id="CHEBI:29105"/>
    </cofactor>
    <text evidence="16">Binds 1 zinc ion per subunit.</text>
</comment>
<comment type="function">
    <text evidence="16">Involved in base excision repair of DNA damaged by oxidation or by mutagenic agents. Acts as DNA glycosylase that recognizes and removes damaged bases. Has a preference for oxidized purines, such as 7,8-dihydro-8-oxoguanine (8-oxoG). Has AP (apurinic/apyrimidinic) lyase activity and introduces nicks in the DNA strand. Cleaves the DNA backbone by beta-delta elimination to generate a single-strand break at the site of the removed base with both 3'- and 5'-phosphates.</text>
</comment>
<dbReference type="NCBIfam" id="TIGR00577">
    <property type="entry name" value="fpg"/>
    <property type="match status" value="1"/>
</dbReference>
<dbReference type="Pfam" id="PF01149">
    <property type="entry name" value="Fapy_DNA_glyco"/>
    <property type="match status" value="1"/>
</dbReference>
<keyword evidence="8 16" id="KW-0862">Zinc</keyword>
<feature type="domain" description="Formamidopyrimidine-DNA glycosylase catalytic" evidence="18">
    <location>
        <begin position="2"/>
        <end position="115"/>
    </location>
</feature>
<keyword evidence="5 16" id="KW-0227">DNA damage</keyword>
<comment type="catalytic activity">
    <reaction evidence="14 16">
        <text>2'-deoxyribonucleotide-(2'-deoxyribose 5'-phosphate)-2'-deoxyribonucleotide-DNA = a 3'-end 2'-deoxyribonucleotide-(2,3-dehydro-2,3-deoxyribose 5'-phosphate)-DNA + a 5'-end 5'-phospho-2'-deoxyribonucleoside-DNA + H(+)</text>
        <dbReference type="Rhea" id="RHEA:66592"/>
        <dbReference type="Rhea" id="RHEA-COMP:13180"/>
        <dbReference type="Rhea" id="RHEA-COMP:16897"/>
        <dbReference type="Rhea" id="RHEA-COMP:17067"/>
        <dbReference type="ChEBI" id="CHEBI:15378"/>
        <dbReference type="ChEBI" id="CHEBI:136412"/>
        <dbReference type="ChEBI" id="CHEBI:157695"/>
        <dbReference type="ChEBI" id="CHEBI:167181"/>
        <dbReference type="EC" id="4.2.99.18"/>
    </reaction>
</comment>
<dbReference type="InterPro" id="IPR000214">
    <property type="entry name" value="Znf_DNA_glyclase/AP_lyase"/>
</dbReference>
<dbReference type="PROSITE" id="PS51068">
    <property type="entry name" value="FPG_CAT"/>
    <property type="match status" value="1"/>
</dbReference>
<dbReference type="Proteomes" id="UP000009875">
    <property type="component" value="Unassembled WGS sequence"/>
</dbReference>
<evidence type="ECO:0000256" key="2">
    <source>
        <dbReference type="ARBA" id="ARBA00009409"/>
    </source>
</evidence>
<feature type="binding site" evidence="16">
    <location>
        <position position="112"/>
    </location>
    <ligand>
        <name>DNA</name>
        <dbReference type="ChEBI" id="CHEBI:16991"/>
    </ligand>
</feature>
<keyword evidence="7 16" id="KW-0378">Hydrolase</keyword>
<dbReference type="GO" id="GO:0006284">
    <property type="term" value="P:base-excision repair"/>
    <property type="evidence" value="ECO:0007669"/>
    <property type="project" value="InterPro"/>
</dbReference>
<dbReference type="OrthoDB" id="9800855at2"/>
<dbReference type="GO" id="GO:0140078">
    <property type="term" value="F:class I DNA-(apurinic or apyrimidinic site) endonuclease activity"/>
    <property type="evidence" value="ECO:0007669"/>
    <property type="project" value="UniProtKB-EC"/>
</dbReference>
<dbReference type="PROSITE" id="PS01242">
    <property type="entry name" value="ZF_FPG_1"/>
    <property type="match status" value="1"/>
</dbReference>
<dbReference type="InterPro" id="IPR010979">
    <property type="entry name" value="Ribosomal_uS13-like_H2TH"/>
</dbReference>
<evidence type="ECO:0000256" key="9">
    <source>
        <dbReference type="ARBA" id="ARBA00023125"/>
    </source>
</evidence>
<dbReference type="InterPro" id="IPR010663">
    <property type="entry name" value="Znf_FPG/IleRS"/>
</dbReference>
<dbReference type="Pfam" id="PF06827">
    <property type="entry name" value="zf-FPG_IleRS"/>
    <property type="match status" value="1"/>
</dbReference>
<dbReference type="CDD" id="cd08966">
    <property type="entry name" value="EcFpg-like_N"/>
    <property type="match status" value="1"/>
</dbReference>
<dbReference type="NCBIfam" id="NF002211">
    <property type="entry name" value="PRK01103.1"/>
    <property type="match status" value="1"/>
</dbReference>
<dbReference type="GO" id="GO:0003684">
    <property type="term" value="F:damaged DNA binding"/>
    <property type="evidence" value="ECO:0007669"/>
    <property type="project" value="InterPro"/>
</dbReference>
<evidence type="ECO:0000256" key="6">
    <source>
        <dbReference type="ARBA" id="ARBA00022771"/>
    </source>
</evidence>
<dbReference type="GO" id="GO:0034039">
    <property type="term" value="F:8-oxo-7,8-dihydroguanine DNA N-glycosylase activity"/>
    <property type="evidence" value="ECO:0007669"/>
    <property type="project" value="TreeGrafter"/>
</dbReference>
<evidence type="ECO:0000256" key="7">
    <source>
        <dbReference type="ARBA" id="ARBA00022801"/>
    </source>
</evidence>
<dbReference type="InterPro" id="IPR015887">
    <property type="entry name" value="DNA_glyclase_Znf_dom_DNA_BS"/>
</dbReference>
<evidence type="ECO:0000313" key="20">
    <source>
        <dbReference type="Proteomes" id="UP000009875"/>
    </source>
</evidence>
<dbReference type="PANTHER" id="PTHR22993:SF9">
    <property type="entry name" value="FORMAMIDOPYRIMIDINE-DNA GLYCOSYLASE"/>
    <property type="match status" value="1"/>
</dbReference>
<dbReference type="RefSeq" id="WP_003776125.1">
    <property type="nucleotide sequence ID" value="NZ_JH992957.1"/>
</dbReference>
<dbReference type="Gene3D" id="3.20.190.10">
    <property type="entry name" value="MutM-like, N-terminal"/>
    <property type="match status" value="1"/>
</dbReference>
<sequence length="274" mass="31265">MPELPEVESVRRGLEAQVVGKTIQEVQVYWDNIIESPKPVSQFKRRLLGQTIHQVKRRGKLLLFYLDQDVLISHLRMEGKYGLLDQDAPLTKHSHVIFNFRDGTQLRYEDVRKFGRMSLVEKGKEAQHKSLAQLGPEPTFEDLTLEWMLTFLAHKTRAIKSILLDQKLLVGVGNIYADEILFQARIQPDRPGGSLTNEEVEALRQAAIKILQEATLRGGSTVRSYKNSLGQAGTYQDFHQVYGKEGDPCPRCHQPIKKIKLNGRGTHFCPHCQQ</sequence>
<evidence type="ECO:0000259" key="18">
    <source>
        <dbReference type="PROSITE" id="PS51068"/>
    </source>
</evidence>
<feature type="active site" description="Proton donor" evidence="16">
    <location>
        <position position="3"/>
    </location>
</feature>
<comment type="similarity">
    <text evidence="2 16">Belongs to the FPG family.</text>
</comment>
<keyword evidence="9 16" id="KW-0238">DNA-binding</keyword>
<dbReference type="GO" id="GO:0008270">
    <property type="term" value="F:zinc ion binding"/>
    <property type="evidence" value="ECO:0007669"/>
    <property type="project" value="UniProtKB-UniRule"/>
</dbReference>
<dbReference type="STRING" id="883081.HMPREF9698_00047"/>
<dbReference type="HOGENOM" id="CLU_038423_1_2_9"/>
<dbReference type="InterPro" id="IPR012319">
    <property type="entry name" value="FPG_cat"/>
</dbReference>
<evidence type="ECO:0000256" key="14">
    <source>
        <dbReference type="ARBA" id="ARBA00044632"/>
    </source>
</evidence>
<keyword evidence="10 16" id="KW-0234">DNA repair</keyword>
<dbReference type="PATRIC" id="fig|883081.3.peg.49"/>
<evidence type="ECO:0000256" key="13">
    <source>
        <dbReference type="ARBA" id="ARBA00023295"/>
    </source>
</evidence>
<dbReference type="AlphaFoldDB" id="K9EU26"/>
<feature type="active site" description="Schiff-base intermediate with DNA" evidence="16">
    <location>
        <position position="2"/>
    </location>
</feature>
<organism evidence="19 20">
    <name type="scientific">Alloiococcus otitis ATCC 51267</name>
    <dbReference type="NCBI Taxonomy" id="883081"/>
    <lineage>
        <taxon>Bacteria</taxon>
        <taxon>Bacillati</taxon>
        <taxon>Bacillota</taxon>
        <taxon>Bacilli</taxon>
        <taxon>Lactobacillales</taxon>
        <taxon>Carnobacteriaceae</taxon>
        <taxon>Alloiococcus</taxon>
    </lineage>
</organism>
<evidence type="ECO:0000256" key="12">
    <source>
        <dbReference type="ARBA" id="ARBA00023268"/>
    </source>
</evidence>
<evidence type="ECO:0000256" key="4">
    <source>
        <dbReference type="ARBA" id="ARBA00022723"/>
    </source>
</evidence>
<evidence type="ECO:0000256" key="11">
    <source>
        <dbReference type="ARBA" id="ARBA00023239"/>
    </source>
</evidence>
<dbReference type="HAMAP" id="MF_00103">
    <property type="entry name" value="Fapy_DNA_glycosyl"/>
    <property type="match status" value="1"/>
</dbReference>
<dbReference type="EMBL" id="AGXA01000001">
    <property type="protein sequence ID" value="EKU94457.1"/>
    <property type="molecule type" value="Genomic_DNA"/>
</dbReference>
<reference evidence="19 20" key="1">
    <citation type="submission" date="2012-09" db="EMBL/GenBank/DDBJ databases">
        <title>The Genome Sequence of Alloiococcus otitis ATCC 51267.</title>
        <authorList>
            <consortium name="The Broad Institute Genome Sequencing Platform"/>
            <person name="Earl A."/>
            <person name="Ward D."/>
            <person name="Feldgarden M."/>
            <person name="Gevers D."/>
            <person name="Huys G."/>
            <person name="Walker B."/>
            <person name="Young S.K."/>
            <person name="Zeng Q."/>
            <person name="Gargeya S."/>
            <person name="Fitzgerald M."/>
            <person name="Haas B."/>
            <person name="Abouelleil A."/>
            <person name="Alvarado L."/>
            <person name="Arachchi H.M."/>
            <person name="Berlin A.M."/>
            <person name="Chapman S.B."/>
            <person name="Goldberg J."/>
            <person name="Griggs A."/>
            <person name="Gujja S."/>
            <person name="Hansen M."/>
            <person name="Howarth C."/>
            <person name="Imamovic A."/>
            <person name="Larimer J."/>
            <person name="McCowen C."/>
            <person name="Montmayeur A."/>
            <person name="Murphy C."/>
            <person name="Neiman D."/>
            <person name="Pearson M."/>
            <person name="Priest M."/>
            <person name="Roberts A."/>
            <person name="Saif S."/>
            <person name="Shea T."/>
            <person name="Sisk P."/>
            <person name="Sykes S."/>
            <person name="Wortman J."/>
            <person name="Nusbaum C."/>
            <person name="Birren B."/>
        </authorList>
    </citation>
    <scope>NUCLEOTIDE SEQUENCE [LARGE SCALE GENOMIC DNA]</scope>
    <source>
        <strain evidence="19 20">ATCC 51267</strain>
    </source>
</reference>
<comment type="caution">
    <text evidence="19">The sequence shown here is derived from an EMBL/GenBank/DDBJ whole genome shotgun (WGS) entry which is preliminary data.</text>
</comment>
<dbReference type="SUPFAM" id="SSF46946">
    <property type="entry name" value="S13-like H2TH domain"/>
    <property type="match status" value="1"/>
</dbReference>
<dbReference type="InterPro" id="IPR015886">
    <property type="entry name" value="H2TH_FPG"/>
</dbReference>
<dbReference type="SMART" id="SM01232">
    <property type="entry name" value="H2TH"/>
    <property type="match status" value="1"/>
</dbReference>
<evidence type="ECO:0000256" key="15">
    <source>
        <dbReference type="ARBA" id="ARBA00060177"/>
    </source>
</evidence>
<dbReference type="InterPro" id="IPR020629">
    <property type="entry name" value="FPG_Glyclase"/>
</dbReference>
<feature type="active site" description="Proton donor; for beta-elimination activity" evidence="16">
    <location>
        <position position="60"/>
    </location>
</feature>
<dbReference type="Pfam" id="PF06831">
    <property type="entry name" value="H2TH"/>
    <property type="match status" value="1"/>
</dbReference>
<feature type="binding site" evidence="16">
    <location>
        <position position="93"/>
    </location>
    <ligand>
        <name>DNA</name>
        <dbReference type="ChEBI" id="CHEBI:16991"/>
    </ligand>
</feature>
<dbReference type="PANTHER" id="PTHR22993">
    <property type="entry name" value="FORMAMIDOPYRIMIDINE-DNA GLYCOSYLASE"/>
    <property type="match status" value="1"/>
</dbReference>
<evidence type="ECO:0000313" key="19">
    <source>
        <dbReference type="EMBL" id="EKU94457.1"/>
    </source>
</evidence>
<evidence type="ECO:0000256" key="16">
    <source>
        <dbReference type="HAMAP-Rule" id="MF_00103"/>
    </source>
</evidence>
<comment type="catalytic activity">
    <reaction evidence="1 16">
        <text>Hydrolysis of DNA containing ring-opened 7-methylguanine residues, releasing 2,6-diamino-4-hydroxy-5-(N-methyl)formamidopyrimidine.</text>
        <dbReference type="EC" id="3.2.2.23"/>
    </reaction>
</comment>
<protein>
    <recommendedName>
        <fullName evidence="16">Formamidopyrimidine-DNA glycosylase</fullName>
        <shortName evidence="16">Fapy-DNA glycosylase</shortName>
        <ecNumber evidence="16">3.2.2.23</ecNumber>
    </recommendedName>
    <alternativeName>
        <fullName evidence="16">DNA-(apurinic or apyrimidinic site) lyase MutM</fullName>
        <shortName evidence="16">AP lyase MutM</shortName>
        <ecNumber evidence="16">4.2.99.18</ecNumber>
    </alternativeName>
</protein>
<dbReference type="FunFam" id="3.20.190.10:FF:000001">
    <property type="entry name" value="Formamidopyrimidine-DNA glycosylase"/>
    <property type="match status" value="1"/>
</dbReference>
<evidence type="ECO:0000256" key="1">
    <source>
        <dbReference type="ARBA" id="ARBA00001668"/>
    </source>
</evidence>
<gene>
    <name evidence="16" type="primary">mutM</name>
    <name evidence="16" type="synonym">fpg</name>
    <name evidence="19" type="ORF">HMPREF9698_00047</name>
</gene>
<keyword evidence="12 16" id="KW-0511">Multifunctional enzyme</keyword>
<keyword evidence="4 16" id="KW-0479">Metal-binding</keyword>
<keyword evidence="6 16" id="KW-0863">Zinc-finger</keyword>
<dbReference type="SMART" id="SM00898">
    <property type="entry name" value="Fapy_DNA_glyco"/>
    <property type="match status" value="1"/>
</dbReference>
<evidence type="ECO:0000256" key="3">
    <source>
        <dbReference type="ARBA" id="ARBA00011245"/>
    </source>
</evidence>
<dbReference type="FunFam" id="1.10.8.50:FF:000003">
    <property type="entry name" value="Formamidopyrimidine-DNA glycosylase"/>
    <property type="match status" value="1"/>
</dbReference>
<dbReference type="EC" id="4.2.99.18" evidence="16"/>
<comment type="subunit">
    <text evidence="3 16">Monomer.</text>
</comment>
<evidence type="ECO:0000259" key="17">
    <source>
        <dbReference type="PROSITE" id="PS51066"/>
    </source>
</evidence>
<dbReference type="PROSITE" id="PS51066">
    <property type="entry name" value="ZF_FPG_2"/>
    <property type="match status" value="1"/>
</dbReference>
<dbReference type="SUPFAM" id="SSF57716">
    <property type="entry name" value="Glucocorticoid receptor-like (DNA-binding domain)"/>
    <property type="match status" value="1"/>
</dbReference>
<dbReference type="EC" id="3.2.2.23" evidence="16"/>
<proteinExistence type="inferred from homology"/>
<accession>K9EU26</accession>
<evidence type="ECO:0000256" key="5">
    <source>
        <dbReference type="ARBA" id="ARBA00022763"/>
    </source>
</evidence>
<feature type="binding site" evidence="16">
    <location>
        <position position="155"/>
    </location>
    <ligand>
        <name>DNA</name>
        <dbReference type="ChEBI" id="CHEBI:16991"/>
    </ligand>
</feature>
<keyword evidence="13 16" id="KW-0326">Glycosidase</keyword>
<keyword evidence="11 16" id="KW-0456">Lyase</keyword>
<dbReference type="SUPFAM" id="SSF81624">
    <property type="entry name" value="N-terminal domain of MutM-like DNA repair proteins"/>
    <property type="match status" value="1"/>
</dbReference>
<dbReference type="eggNOG" id="COG0266">
    <property type="taxonomic scope" value="Bacteria"/>
</dbReference>
<feature type="active site" description="Proton donor; for delta-elimination activity" evidence="16">
    <location>
        <position position="264"/>
    </location>
</feature>
<feature type="domain" description="FPG-type" evidence="17">
    <location>
        <begin position="240"/>
        <end position="274"/>
    </location>
</feature>
<evidence type="ECO:0000256" key="10">
    <source>
        <dbReference type="ARBA" id="ARBA00023204"/>
    </source>
</evidence>
<dbReference type="Gene3D" id="1.10.8.50">
    <property type="match status" value="1"/>
</dbReference>
<evidence type="ECO:0000256" key="8">
    <source>
        <dbReference type="ARBA" id="ARBA00022833"/>
    </source>
</evidence>